<accession>A0A6S9A0E4</accession>
<name>A0A6S9A0E4_9STRA</name>
<organism evidence="1">
    <name type="scientific">Ditylum brightwellii</name>
    <dbReference type="NCBI Taxonomy" id="49249"/>
    <lineage>
        <taxon>Eukaryota</taxon>
        <taxon>Sar</taxon>
        <taxon>Stramenopiles</taxon>
        <taxon>Ochrophyta</taxon>
        <taxon>Bacillariophyta</taxon>
        <taxon>Mediophyceae</taxon>
        <taxon>Lithodesmiophycidae</taxon>
        <taxon>Lithodesmiales</taxon>
        <taxon>Lithodesmiaceae</taxon>
        <taxon>Ditylum</taxon>
    </lineage>
</organism>
<dbReference type="AlphaFoldDB" id="A0A6S9A0E4"/>
<reference evidence="1" key="1">
    <citation type="submission" date="2021-01" db="EMBL/GenBank/DDBJ databases">
        <authorList>
            <person name="Corre E."/>
            <person name="Pelletier E."/>
            <person name="Niang G."/>
            <person name="Scheremetjew M."/>
            <person name="Finn R."/>
            <person name="Kale V."/>
            <person name="Holt S."/>
            <person name="Cochrane G."/>
            <person name="Meng A."/>
            <person name="Brown T."/>
            <person name="Cohen L."/>
        </authorList>
    </citation>
    <scope>NUCLEOTIDE SEQUENCE</scope>
    <source>
        <strain evidence="1">GSO104</strain>
    </source>
</reference>
<protein>
    <submittedName>
        <fullName evidence="1">Uncharacterized protein</fullName>
    </submittedName>
</protein>
<gene>
    <name evidence="1" type="ORF">DBRI00130_LOCUS8813</name>
</gene>
<dbReference type="EMBL" id="HBNS01010904">
    <property type="protein sequence ID" value="CAE4595614.1"/>
    <property type="molecule type" value="Transcribed_RNA"/>
</dbReference>
<evidence type="ECO:0000313" key="1">
    <source>
        <dbReference type="EMBL" id="CAE4595614.1"/>
    </source>
</evidence>
<sequence length="135" mass="14995">MWSNQHRNTTAHCLFRLCVHQDTYIIDSILCCMCVNPSTAKNSQTFIYLCFLFSSSSAAASAAFRFSTAASASSRLGIKLLSLTVLANHDRETIAVKRDRSCIPKLPNVYVKPDNNNDMPDFPNLFANTPMTSLP</sequence>
<proteinExistence type="predicted"/>